<gene>
    <name evidence="2" type="ORF">DBR06_SOUSAS9810105</name>
</gene>
<comment type="caution">
    <text evidence="2">The sequence shown here is derived from an EMBL/GenBank/DDBJ whole genome shotgun (WGS) entry which is preliminary data.</text>
</comment>
<sequence>LRTKEAIFTHTANQQLEGQSHQRRATGIGILIAIPGIFLLICCWYCRRCSG</sequence>
<evidence type="ECO:0000313" key="2">
    <source>
        <dbReference type="EMBL" id="TEA41293.1"/>
    </source>
</evidence>
<name>A0A484H052_SOUCH</name>
<accession>A0A484H052</accession>
<dbReference type="AlphaFoldDB" id="A0A484H052"/>
<keyword evidence="1" id="KW-1133">Transmembrane helix</keyword>
<evidence type="ECO:0000256" key="1">
    <source>
        <dbReference type="SAM" id="Phobius"/>
    </source>
</evidence>
<evidence type="ECO:0000313" key="3">
    <source>
        <dbReference type="Proteomes" id="UP000295264"/>
    </source>
</evidence>
<keyword evidence="1" id="KW-0812">Transmembrane</keyword>
<dbReference type="Pfam" id="PF14991">
    <property type="entry name" value="MLANA"/>
    <property type="match status" value="1"/>
</dbReference>
<feature type="non-terminal residue" evidence="2">
    <location>
        <position position="1"/>
    </location>
</feature>
<dbReference type="GO" id="GO:0042470">
    <property type="term" value="C:melanosome"/>
    <property type="evidence" value="ECO:0007669"/>
    <property type="project" value="InterPro"/>
</dbReference>
<dbReference type="EMBL" id="QWLN02001516">
    <property type="protein sequence ID" value="TEA41293.1"/>
    <property type="molecule type" value="Genomic_DNA"/>
</dbReference>
<reference evidence="2 3" key="1">
    <citation type="journal article" date="2018" name="Genomics">
        <title>Molecular footprints of inshore aquatic adaptation in Indo-Pacific humpback dolphin (Sousa chinensis).</title>
        <authorList>
            <person name="Ming Y."/>
            <person name="Jian J."/>
            <person name="Yu F."/>
            <person name="Yu X."/>
            <person name="Wang J."/>
            <person name="Liu W."/>
        </authorList>
    </citation>
    <scope>NUCLEOTIDE SEQUENCE [LARGE SCALE GENOMIC DNA]</scope>
    <source>
        <strain evidence="2">MY-2018</strain>
        <tissue evidence="2">Skin</tissue>
    </source>
</reference>
<organism evidence="2 3">
    <name type="scientific">Sousa chinensis</name>
    <name type="common">Indo-pacific humpbacked dolphin</name>
    <name type="synonym">Steno chinensis</name>
    <dbReference type="NCBI Taxonomy" id="103600"/>
    <lineage>
        <taxon>Eukaryota</taxon>
        <taxon>Metazoa</taxon>
        <taxon>Chordata</taxon>
        <taxon>Craniata</taxon>
        <taxon>Vertebrata</taxon>
        <taxon>Euteleostomi</taxon>
        <taxon>Mammalia</taxon>
        <taxon>Eutheria</taxon>
        <taxon>Laurasiatheria</taxon>
        <taxon>Artiodactyla</taxon>
        <taxon>Whippomorpha</taxon>
        <taxon>Cetacea</taxon>
        <taxon>Odontoceti</taxon>
        <taxon>Delphinidae</taxon>
        <taxon>Sousa</taxon>
    </lineage>
</organism>
<dbReference type="InterPro" id="IPR029242">
    <property type="entry name" value="MLANA"/>
</dbReference>
<protein>
    <submittedName>
        <fullName evidence="2">Uncharacterized protein</fullName>
    </submittedName>
</protein>
<feature type="transmembrane region" description="Helical" evidence="1">
    <location>
        <begin position="25"/>
        <end position="46"/>
    </location>
</feature>
<keyword evidence="1" id="KW-0472">Membrane</keyword>
<dbReference type="Proteomes" id="UP000295264">
    <property type="component" value="Unassembled WGS sequence"/>
</dbReference>
<proteinExistence type="predicted"/>
<keyword evidence="3" id="KW-1185">Reference proteome</keyword>